<evidence type="ECO:0000313" key="3">
    <source>
        <dbReference type="EMBL" id="EHJ11792.1"/>
    </source>
</evidence>
<dbReference type="EMBL" id="AESD01000521">
    <property type="protein sequence ID" value="EHJ11792.1"/>
    <property type="molecule type" value="Genomic_DNA"/>
</dbReference>
<keyword evidence="2" id="KW-0472">Membrane</keyword>
<name>G5J7Q0_CROWT</name>
<keyword evidence="2" id="KW-1133">Transmembrane helix</keyword>
<keyword evidence="1" id="KW-0175">Coiled coil</keyword>
<feature type="coiled-coil region" evidence="1">
    <location>
        <begin position="252"/>
        <end position="298"/>
    </location>
</feature>
<dbReference type="AlphaFoldDB" id="G5J7Q0"/>
<accession>G5J7Q0</accession>
<gene>
    <name evidence="3" type="ORF">CWATWH0003_3486</name>
</gene>
<protein>
    <submittedName>
        <fullName evidence="3">Uncharacterized protein</fullName>
    </submittedName>
</protein>
<feature type="transmembrane region" description="Helical" evidence="2">
    <location>
        <begin position="447"/>
        <end position="469"/>
    </location>
</feature>
<reference evidence="3 4" key="1">
    <citation type="journal article" date="2011" name="Front. Microbiol.">
        <title>Two Strains of Crocosphaera watsonii with Highly Conserved Genomes are Distinguished by Strain-Specific Features.</title>
        <authorList>
            <person name="Bench S.R."/>
            <person name="Ilikchyan I.N."/>
            <person name="Tripp H.J."/>
            <person name="Zehr J.P."/>
        </authorList>
    </citation>
    <scope>NUCLEOTIDE SEQUENCE [LARGE SCALE GENOMIC DNA]</scope>
    <source>
        <strain evidence="3 4">WH 0003</strain>
    </source>
</reference>
<organism evidence="3 4">
    <name type="scientific">Crocosphaera watsonii WH 0003</name>
    <dbReference type="NCBI Taxonomy" id="423471"/>
    <lineage>
        <taxon>Bacteria</taxon>
        <taxon>Bacillati</taxon>
        <taxon>Cyanobacteriota</taxon>
        <taxon>Cyanophyceae</taxon>
        <taxon>Oscillatoriophycideae</taxon>
        <taxon>Chroococcales</taxon>
        <taxon>Aphanothecaceae</taxon>
        <taxon>Crocosphaera</taxon>
    </lineage>
</organism>
<dbReference type="RefSeq" id="WP_007311536.1">
    <property type="nucleotide sequence ID" value="NZ_AESD01000521.1"/>
</dbReference>
<evidence type="ECO:0000256" key="2">
    <source>
        <dbReference type="SAM" id="Phobius"/>
    </source>
</evidence>
<feature type="transmembrane region" description="Helical" evidence="2">
    <location>
        <begin position="405"/>
        <end position="427"/>
    </location>
</feature>
<dbReference type="PATRIC" id="fig|423471.3.peg.3269"/>
<comment type="caution">
    <text evidence="3">The sequence shown here is derived from an EMBL/GenBank/DDBJ whole genome shotgun (WGS) entry which is preliminary data.</text>
</comment>
<proteinExistence type="predicted"/>
<evidence type="ECO:0000256" key="1">
    <source>
        <dbReference type="SAM" id="Coils"/>
    </source>
</evidence>
<dbReference type="Proteomes" id="UP000003477">
    <property type="component" value="Unassembled WGS sequence"/>
</dbReference>
<evidence type="ECO:0000313" key="4">
    <source>
        <dbReference type="Proteomes" id="UP000003477"/>
    </source>
</evidence>
<keyword evidence="2" id="KW-0812">Transmembrane</keyword>
<sequence>MNDFDFEVYAPNFHSFTFKVHTGIDKNLQTISCDRKWILDTYNPIVEQLGDFPRDTIKLREDTPKNTPFSLLDYRKNARLFDSDNGNLESNKPRRKLLVYPQQFDDSYSLSLDLFIPETPETDKINREKIKQFNPNNCFQIDTELGQTFLITAFLEENNSQNYEKIANYCLHELLSISLEEIETKLYRQGEIFDSNILEYGYPKEDEFHAVVVFFTDKSNSEKLEEVYWELPSLFLYHHKIINAYADSRLDYHKLDNQVAKIENLVSSIKKQDNTKNSQLSELELDNYKDTLKELLNLSLDYSQTLRNLQYYQNTIAINSHNYQIKLNKIQTISNNDLDFFARLIDKEWITLQEQIKADLSYFNQGNIILNRGIETIRGLIEIDQAKSDRLREQKEIERDRNLQINILAIGSSLTVAGIVASSYGLVTAEKPLLPPEFYHPFRSVSPFYKSVFLSIACAIITYILIRIFQKIFRFLKKILNILIRKIQKIS</sequence>
<dbReference type="GeneID" id="88767015"/>